<evidence type="ECO:0000256" key="4">
    <source>
        <dbReference type="ARBA" id="ARBA00022833"/>
    </source>
</evidence>
<name>A0A7X4GEZ1_9SPHN</name>
<keyword evidence="3 7" id="KW-0479">Metal-binding</keyword>
<proteinExistence type="inferred from homology"/>
<dbReference type="CDD" id="cd03378">
    <property type="entry name" value="beta_CA_cladeC"/>
    <property type="match status" value="1"/>
</dbReference>
<evidence type="ECO:0000256" key="7">
    <source>
        <dbReference type="PIRSR" id="PIRSR601765-1"/>
    </source>
</evidence>
<dbReference type="InterPro" id="IPR001765">
    <property type="entry name" value="Carbonic_anhydrase"/>
</dbReference>
<keyword evidence="9" id="KW-1185">Reference proteome</keyword>
<organism evidence="8 9">
    <name type="scientific">Novosphingobium silvae</name>
    <dbReference type="NCBI Taxonomy" id="2692619"/>
    <lineage>
        <taxon>Bacteria</taxon>
        <taxon>Pseudomonadati</taxon>
        <taxon>Pseudomonadota</taxon>
        <taxon>Alphaproteobacteria</taxon>
        <taxon>Sphingomonadales</taxon>
        <taxon>Sphingomonadaceae</taxon>
        <taxon>Novosphingobium</taxon>
    </lineage>
</organism>
<dbReference type="EC" id="4.2.1.1" evidence="2"/>
<feature type="binding site" evidence="7">
    <location>
        <position position="62"/>
    </location>
    <ligand>
        <name>Zn(2+)</name>
        <dbReference type="ChEBI" id="CHEBI:29105"/>
    </ligand>
</feature>
<evidence type="ECO:0000256" key="6">
    <source>
        <dbReference type="ARBA" id="ARBA00048348"/>
    </source>
</evidence>
<keyword evidence="4 7" id="KW-0862">Zinc</keyword>
<dbReference type="GO" id="GO:0004089">
    <property type="term" value="F:carbonate dehydratase activity"/>
    <property type="evidence" value="ECO:0007669"/>
    <property type="project" value="UniProtKB-EC"/>
</dbReference>
<dbReference type="Pfam" id="PF00484">
    <property type="entry name" value="Pro_CA"/>
    <property type="match status" value="1"/>
</dbReference>
<evidence type="ECO:0000256" key="2">
    <source>
        <dbReference type="ARBA" id="ARBA00012925"/>
    </source>
</evidence>
<dbReference type="SMART" id="SM00947">
    <property type="entry name" value="Pro_CA"/>
    <property type="match status" value="1"/>
</dbReference>
<feature type="binding site" evidence="7">
    <location>
        <position position="115"/>
    </location>
    <ligand>
        <name>Zn(2+)</name>
        <dbReference type="ChEBI" id="CHEBI:29105"/>
    </ligand>
</feature>
<evidence type="ECO:0000256" key="1">
    <source>
        <dbReference type="ARBA" id="ARBA00006217"/>
    </source>
</evidence>
<evidence type="ECO:0000256" key="5">
    <source>
        <dbReference type="ARBA" id="ARBA00023239"/>
    </source>
</evidence>
<comment type="similarity">
    <text evidence="1">Belongs to the beta-class carbonic anhydrase family.</text>
</comment>
<dbReference type="InterPro" id="IPR036874">
    <property type="entry name" value="Carbonic_anhydrase_sf"/>
</dbReference>
<comment type="caution">
    <text evidence="8">The sequence shown here is derived from an EMBL/GenBank/DDBJ whole genome shotgun (WGS) entry which is preliminary data.</text>
</comment>
<reference evidence="8 9" key="1">
    <citation type="submission" date="2019-12" db="EMBL/GenBank/DDBJ databases">
        <authorList>
            <person name="Feng G."/>
            <person name="Zhu H."/>
        </authorList>
    </citation>
    <scope>NUCLEOTIDE SEQUENCE [LARGE SCALE GENOMIC DNA]</scope>
    <source>
        <strain evidence="8 9">FGD1</strain>
    </source>
</reference>
<feature type="binding site" evidence="7">
    <location>
        <position position="118"/>
    </location>
    <ligand>
        <name>Zn(2+)</name>
        <dbReference type="ChEBI" id="CHEBI:29105"/>
    </ligand>
</feature>
<evidence type="ECO:0000256" key="3">
    <source>
        <dbReference type="ARBA" id="ARBA00022723"/>
    </source>
</evidence>
<evidence type="ECO:0000313" key="9">
    <source>
        <dbReference type="Proteomes" id="UP000465810"/>
    </source>
</evidence>
<protein>
    <recommendedName>
        <fullName evidence="2">carbonic anhydrase</fullName>
        <ecNumber evidence="2">4.2.1.1</ecNumber>
    </recommendedName>
</protein>
<dbReference type="PANTHER" id="PTHR11002:SF76">
    <property type="entry name" value="CARBONIC ANHYDRASE"/>
    <property type="match status" value="1"/>
</dbReference>
<comment type="cofactor">
    <cofactor evidence="7">
        <name>Zn(2+)</name>
        <dbReference type="ChEBI" id="CHEBI:29105"/>
    </cofactor>
    <text evidence="7">Binds 1 zinc ion per subunit.</text>
</comment>
<evidence type="ECO:0000313" key="8">
    <source>
        <dbReference type="EMBL" id="MYL97160.1"/>
    </source>
</evidence>
<dbReference type="SUPFAM" id="SSF53056">
    <property type="entry name" value="beta-carbonic anhydrase, cab"/>
    <property type="match status" value="1"/>
</dbReference>
<sequence>MDAAAAGAEANAAITPEQAMAEIMAGNTRFVAGAPTAHTKDLAIIRARAAEGQWPSVGVLSCADSRVPVEMVFDEPIGRLFVTRVAGNITTPEIIASLEYGVAVLGIKAIVVMGHSNCGAIKAAMQNPEVPGQVSALFPSILPAIYMSQRDDPMAVTRQNAVIHAATLINSSTVIETAVKDGKLTVVPAVYDVATSKVELLPIPAALRQKTPR</sequence>
<feature type="binding site" evidence="7">
    <location>
        <position position="64"/>
    </location>
    <ligand>
        <name>Zn(2+)</name>
        <dbReference type="ChEBI" id="CHEBI:29105"/>
    </ligand>
</feature>
<gene>
    <name evidence="8" type="ORF">GR702_05165</name>
</gene>
<dbReference type="AlphaFoldDB" id="A0A7X4GEZ1"/>
<dbReference type="PANTHER" id="PTHR11002">
    <property type="entry name" value="CARBONIC ANHYDRASE"/>
    <property type="match status" value="1"/>
</dbReference>
<accession>A0A7X4GEZ1</accession>
<keyword evidence="5" id="KW-0456">Lyase</keyword>
<dbReference type="Proteomes" id="UP000465810">
    <property type="component" value="Unassembled WGS sequence"/>
</dbReference>
<dbReference type="Gene3D" id="3.40.1050.10">
    <property type="entry name" value="Carbonic anhydrase"/>
    <property type="match status" value="1"/>
</dbReference>
<dbReference type="EMBL" id="WVTD01000003">
    <property type="protein sequence ID" value="MYL97160.1"/>
    <property type="molecule type" value="Genomic_DNA"/>
</dbReference>
<dbReference type="GO" id="GO:0008270">
    <property type="term" value="F:zinc ion binding"/>
    <property type="evidence" value="ECO:0007669"/>
    <property type="project" value="InterPro"/>
</dbReference>
<comment type="catalytic activity">
    <reaction evidence="6">
        <text>hydrogencarbonate + H(+) = CO2 + H2O</text>
        <dbReference type="Rhea" id="RHEA:10748"/>
        <dbReference type="ChEBI" id="CHEBI:15377"/>
        <dbReference type="ChEBI" id="CHEBI:15378"/>
        <dbReference type="ChEBI" id="CHEBI:16526"/>
        <dbReference type="ChEBI" id="CHEBI:17544"/>
        <dbReference type="EC" id="4.2.1.1"/>
    </reaction>
</comment>